<feature type="region of interest" description="Disordered" evidence="1">
    <location>
        <begin position="1"/>
        <end position="44"/>
    </location>
</feature>
<dbReference type="Proteomes" id="UP001596312">
    <property type="component" value="Unassembled WGS sequence"/>
</dbReference>
<dbReference type="RefSeq" id="WP_340602913.1">
    <property type="nucleotide sequence ID" value="NZ_JBBMXV010000001.1"/>
</dbReference>
<dbReference type="EMBL" id="JBHSXQ010000001">
    <property type="protein sequence ID" value="MFC6904408.1"/>
    <property type="molecule type" value="Genomic_DNA"/>
</dbReference>
<keyword evidence="3" id="KW-1185">Reference proteome</keyword>
<organism evidence="2 3">
    <name type="scientific">Halalkalicoccus tibetensis</name>
    <dbReference type="NCBI Taxonomy" id="175632"/>
    <lineage>
        <taxon>Archaea</taxon>
        <taxon>Methanobacteriati</taxon>
        <taxon>Methanobacteriota</taxon>
        <taxon>Stenosarchaea group</taxon>
        <taxon>Halobacteria</taxon>
        <taxon>Halobacteriales</taxon>
        <taxon>Halococcaceae</taxon>
        <taxon>Halalkalicoccus</taxon>
    </lineage>
</organism>
<dbReference type="AlphaFoldDB" id="A0ABD5UYX8"/>
<proteinExistence type="predicted"/>
<comment type="caution">
    <text evidence="2">The sequence shown here is derived from an EMBL/GenBank/DDBJ whole genome shotgun (WGS) entry which is preliminary data.</text>
</comment>
<sequence length="44" mass="5093">MCHCFGPVEGMSEDERTELREEHSAEELRDEYSHEDLERLGVAA</sequence>
<feature type="compositionally biased region" description="Basic and acidic residues" evidence="1">
    <location>
        <begin position="13"/>
        <end position="44"/>
    </location>
</feature>
<protein>
    <submittedName>
        <fullName evidence="2">Uncharacterized protein</fullName>
    </submittedName>
</protein>
<reference evidence="2 3" key="1">
    <citation type="journal article" date="2019" name="Int. J. Syst. Evol. Microbiol.">
        <title>The Global Catalogue of Microorganisms (GCM) 10K type strain sequencing project: providing services to taxonomists for standard genome sequencing and annotation.</title>
        <authorList>
            <consortium name="The Broad Institute Genomics Platform"/>
            <consortium name="The Broad Institute Genome Sequencing Center for Infectious Disease"/>
            <person name="Wu L."/>
            <person name="Ma J."/>
        </authorList>
    </citation>
    <scope>NUCLEOTIDE SEQUENCE [LARGE SCALE GENOMIC DNA]</scope>
    <source>
        <strain evidence="2 3">CGMCC 1.3240</strain>
    </source>
</reference>
<name>A0ABD5UYX8_9EURY</name>
<evidence type="ECO:0000313" key="2">
    <source>
        <dbReference type="EMBL" id="MFC6904408.1"/>
    </source>
</evidence>
<evidence type="ECO:0000256" key="1">
    <source>
        <dbReference type="SAM" id="MobiDB-lite"/>
    </source>
</evidence>
<gene>
    <name evidence="2" type="ORF">ACFQGH_04265</name>
</gene>
<accession>A0ABD5UYX8</accession>
<evidence type="ECO:0000313" key="3">
    <source>
        <dbReference type="Proteomes" id="UP001596312"/>
    </source>
</evidence>